<accession>A0ABU3CPX7</accession>
<dbReference type="NCBIfam" id="TIGR02401">
    <property type="entry name" value="trehalose_TreY"/>
    <property type="match status" value="1"/>
</dbReference>
<dbReference type="Gene3D" id="1.10.150.200">
    <property type="entry name" value="Maltooligosyl trehalose synthase, domain 3"/>
    <property type="match status" value="1"/>
</dbReference>
<evidence type="ECO:0000313" key="3">
    <source>
        <dbReference type="Proteomes" id="UP001245285"/>
    </source>
</evidence>
<dbReference type="Gene3D" id="1.10.10.470">
    <property type="entry name" value="Maltooligosyl trehalose synthase, domain 4"/>
    <property type="match status" value="1"/>
</dbReference>
<dbReference type="RefSeq" id="WP_311496423.1">
    <property type="nucleotide sequence ID" value="NZ_JAVRHO010000038.1"/>
</dbReference>
<dbReference type="InterPro" id="IPR013797">
    <property type="entry name" value="Maltooligo_trehalose_synth_4"/>
</dbReference>
<dbReference type="EMBL" id="JAVRHO010000038">
    <property type="protein sequence ID" value="MDT0648331.1"/>
    <property type="molecule type" value="Genomic_DNA"/>
</dbReference>
<proteinExistence type="predicted"/>
<dbReference type="Gene3D" id="3.20.20.80">
    <property type="entry name" value="Glycosidases"/>
    <property type="match status" value="1"/>
</dbReference>
<organism evidence="2 3">
    <name type="scientific">Autumnicola lenta</name>
    <dbReference type="NCBI Taxonomy" id="3075593"/>
    <lineage>
        <taxon>Bacteria</taxon>
        <taxon>Pseudomonadati</taxon>
        <taxon>Bacteroidota</taxon>
        <taxon>Flavobacteriia</taxon>
        <taxon>Flavobacteriales</taxon>
        <taxon>Flavobacteriaceae</taxon>
        <taxon>Autumnicola</taxon>
    </lineage>
</organism>
<evidence type="ECO:0000313" key="2">
    <source>
        <dbReference type="EMBL" id="MDT0648331.1"/>
    </source>
</evidence>
<dbReference type="Proteomes" id="UP001245285">
    <property type="component" value="Unassembled WGS sequence"/>
</dbReference>
<sequence length="886" mass="103486">MRVPSSTYRLQMSPDFTFVDLEKITSYLQDLGISTVYSAPFFKARSGSTHGYDVTDPFTLNPAIGDLKQFKKLSEDLRERKMDWLQDIVPNHMAYDSSNPWLRDIVEFGPKSRYYNFFDIDWEYKGWGKVMTPFLGDNIDEVIKNGELKLNYDETGLSVNYFEHSYPASVRSYKTVLAEVNSEKADRLKNFSGNAEEWADVKITFFREVQEDTNLENKITEVIENINKSEEKMHRVMELQYFKPVHWKTTEREINYRRFFTINDLICLSMEDDEVFKTYHHFIKELCEAGMINGLRIDHIDGLFDPEGYTEKLRKLVGEDFYIVVEKILEAHEELPSHWPVQGTSGYEFLAQINHLFTYPESKAVFSERYKELVPDLPEYEELVYQKKLFILTERMGGELHNLLDYLRTKNLLPEGKQQDDNWQKSLCAFLAAFPVYRIYPEGFPLKNAEVETINTAYKWALEHIKDAKNELDYLKSLLLGEIDDKKEEAFYFLQRCQQFSGPLAAKGVEDTSFYIYNRLILHNEVGDSPENFGISTEDFHKKMLQKQKTFPHTLNATATHDTKRGEDARMRLSVLSEFPEEWFRKVAEWSKINGKIRKSNKAPDKNEEYFIYQALIGALPFDNFDDEEFLQRTKDYLQKVMREAKVNSNWSQPDEQHESAVFEFIEGIFTHEEFRKSFDPFWEKMALLGAVKSYSQVLIKNTVPGVPDTYQGTELWDLSYVDPDNRRPVDYDLRKEILSEFSSLKEENKRDYLKNLKKEFSNGKLKFYCLHKVLAARKEYRDVFEKGEYQPLSVSGALKGKIIAFARIYQDATIVAVAPVQVKNLCKENKIALDASMLDDSFLELPERSSNWKNLLTGKVLENDGKIKFSEILGDLPLALLISKK</sequence>
<gene>
    <name evidence="2" type="primary">treY</name>
    <name evidence="2" type="ORF">RM545_16690</name>
</gene>
<dbReference type="InterPro" id="IPR017853">
    <property type="entry name" value="GH"/>
</dbReference>
<dbReference type="SMART" id="SM00642">
    <property type="entry name" value="Aamy"/>
    <property type="match status" value="1"/>
</dbReference>
<dbReference type="PANTHER" id="PTHR10357">
    <property type="entry name" value="ALPHA-AMYLASE FAMILY MEMBER"/>
    <property type="match status" value="1"/>
</dbReference>
<feature type="domain" description="Glycosyl hydrolase family 13 catalytic" evidence="1">
    <location>
        <begin position="16"/>
        <end position="484"/>
    </location>
</feature>
<dbReference type="InterPro" id="IPR006047">
    <property type="entry name" value="GH13_cat_dom"/>
</dbReference>
<name>A0ABU3CPX7_9FLAO</name>
<dbReference type="GO" id="GO:0047470">
    <property type="term" value="F:(1,4)-alpha-D-glucan 1-alpha-D-glucosylmutase activity"/>
    <property type="evidence" value="ECO:0007669"/>
    <property type="project" value="UniProtKB-EC"/>
</dbReference>
<comment type="caution">
    <text evidence="2">The sequence shown here is derived from an EMBL/GenBank/DDBJ whole genome shotgun (WGS) entry which is preliminary data.</text>
</comment>
<dbReference type="Pfam" id="PF00128">
    <property type="entry name" value="Alpha-amylase"/>
    <property type="match status" value="1"/>
</dbReference>
<protein>
    <submittedName>
        <fullName evidence="2">Malto-oligosyltrehalose synthase</fullName>
        <ecNumber evidence="2">5.4.99.15</ecNumber>
    </submittedName>
</protein>
<dbReference type="SUPFAM" id="SSF51445">
    <property type="entry name" value="(Trans)glycosidases"/>
    <property type="match status" value="1"/>
</dbReference>
<reference evidence="2 3" key="1">
    <citation type="submission" date="2023-09" db="EMBL/GenBank/DDBJ databases">
        <authorList>
            <person name="Rey-Velasco X."/>
        </authorList>
    </citation>
    <scope>NUCLEOTIDE SEQUENCE [LARGE SCALE GENOMIC DNA]</scope>
    <source>
        <strain evidence="2 3">F260</strain>
    </source>
</reference>
<keyword evidence="3" id="KW-1185">Reference proteome</keyword>
<keyword evidence="2" id="KW-0413">Isomerase</keyword>
<dbReference type="Gene3D" id="3.30.1590.10">
    <property type="entry name" value="Maltooligosyl trehalose synthase, domain 2"/>
    <property type="match status" value="1"/>
</dbReference>
<dbReference type="CDD" id="cd11336">
    <property type="entry name" value="AmyAc_MTSase"/>
    <property type="match status" value="1"/>
</dbReference>
<dbReference type="PANTHER" id="PTHR10357:SF216">
    <property type="entry name" value="MALTOOLIGOSYL TREHALOSE SYNTHASE-RELATED"/>
    <property type="match status" value="1"/>
</dbReference>
<dbReference type="EC" id="5.4.99.15" evidence="2"/>
<evidence type="ECO:0000259" key="1">
    <source>
        <dbReference type="SMART" id="SM00642"/>
    </source>
</evidence>
<dbReference type="InterPro" id="IPR012767">
    <property type="entry name" value="Trehalose_TreY"/>
</dbReference>